<dbReference type="InterPro" id="IPR008258">
    <property type="entry name" value="Transglycosylase_SLT_dom_1"/>
</dbReference>
<dbReference type="Pfam" id="PF08238">
    <property type="entry name" value="Sel1"/>
    <property type="match status" value="2"/>
</dbReference>
<evidence type="ECO:0000313" key="5">
    <source>
        <dbReference type="EMBL" id="SMF77289.1"/>
    </source>
</evidence>
<evidence type="ECO:0000256" key="1">
    <source>
        <dbReference type="ARBA" id="ARBA00007734"/>
    </source>
</evidence>
<dbReference type="PANTHER" id="PTHR37423:SF2">
    <property type="entry name" value="MEMBRANE-BOUND LYTIC MUREIN TRANSGLYCOSYLASE C"/>
    <property type="match status" value="1"/>
</dbReference>
<dbReference type="STRING" id="286727.SAMN02982917_4672"/>
<organism evidence="5 6">
    <name type="scientific">Azospirillum oryzae</name>
    <dbReference type="NCBI Taxonomy" id="286727"/>
    <lineage>
        <taxon>Bacteria</taxon>
        <taxon>Pseudomonadati</taxon>
        <taxon>Pseudomonadota</taxon>
        <taxon>Alphaproteobacteria</taxon>
        <taxon>Rhodospirillales</taxon>
        <taxon>Azospirillaceae</taxon>
        <taxon>Azospirillum</taxon>
    </lineage>
</organism>
<name>A0A1X7H066_9PROT</name>
<feature type="transmembrane region" description="Helical" evidence="3">
    <location>
        <begin position="112"/>
        <end position="130"/>
    </location>
</feature>
<comment type="similarity">
    <text evidence="2">Belongs to the virb1 family.</text>
</comment>
<dbReference type="Gene3D" id="1.25.40.10">
    <property type="entry name" value="Tetratricopeptide repeat domain"/>
    <property type="match status" value="1"/>
</dbReference>
<dbReference type="InterPro" id="IPR006597">
    <property type="entry name" value="Sel1-like"/>
</dbReference>
<sequence length="421" mass="45018">MTNVKRKRPTDIRRSAYVFFIGSATSSTYGDVFSGSRPSVSAYAATPDTRPDGYSGVLPESSASDHSMVSESLKKIIQGGPVEGHTNLCGTPSASRIPATSRRVGRGGTRSARLAALSAAVLLPALLAAAPANAGIAEKTVAALEALASKGSARAQYELAQHYDRADGVKADSRLALSLYCRAARQDYADAALMAGRMHMAGVGGVSKDAELGRAWLRKAAALGNEQAERLVGTVSAKVKTPDRCEPPNLRWGIIRKPPAEIRAMVQKMAPTYGLDPDLVLAVIAVESGYRVDVVSNKNAQGLMQLIPETAERFGVSDPFNAEQNLRGGMKYLRWLLAYFDGNVAYALAGYNAGEGAVLQYKGIPPYRETKDYVTKIRSIYAQTYHPFNRGVVQSAGLVSSAREEVAELSLSTRTRSSGKR</sequence>
<gene>
    <name evidence="5" type="ORF">SAMN02982917_4672</name>
</gene>
<dbReference type="SMART" id="SM00671">
    <property type="entry name" value="SEL1"/>
    <property type="match status" value="2"/>
</dbReference>
<dbReference type="EMBL" id="FXAK01000007">
    <property type="protein sequence ID" value="SMF77289.1"/>
    <property type="molecule type" value="Genomic_DNA"/>
</dbReference>
<evidence type="ECO:0000256" key="2">
    <source>
        <dbReference type="ARBA" id="ARBA00009387"/>
    </source>
</evidence>
<dbReference type="Gene3D" id="1.10.530.10">
    <property type="match status" value="1"/>
</dbReference>
<dbReference type="InterPro" id="IPR023346">
    <property type="entry name" value="Lysozyme-like_dom_sf"/>
</dbReference>
<comment type="similarity">
    <text evidence="1">Belongs to the transglycosylase Slt family.</text>
</comment>
<dbReference type="Proteomes" id="UP000192936">
    <property type="component" value="Unassembled WGS sequence"/>
</dbReference>
<dbReference type="PANTHER" id="PTHR37423">
    <property type="entry name" value="SOLUBLE LYTIC MUREIN TRANSGLYCOSYLASE-RELATED"/>
    <property type="match status" value="1"/>
</dbReference>
<dbReference type="AlphaFoldDB" id="A0A1X7H066"/>
<protein>
    <submittedName>
        <fullName evidence="5">Sel1 repeat-containing protein</fullName>
    </submittedName>
</protein>
<dbReference type="InterPro" id="IPR011990">
    <property type="entry name" value="TPR-like_helical_dom_sf"/>
</dbReference>
<keyword evidence="3" id="KW-0812">Transmembrane</keyword>
<keyword evidence="3" id="KW-0472">Membrane</keyword>
<accession>A0A1X7H066</accession>
<evidence type="ECO:0000256" key="3">
    <source>
        <dbReference type="SAM" id="Phobius"/>
    </source>
</evidence>
<dbReference type="Pfam" id="PF01464">
    <property type="entry name" value="SLT"/>
    <property type="match status" value="1"/>
</dbReference>
<feature type="domain" description="Transglycosylase SLT" evidence="4">
    <location>
        <begin position="266"/>
        <end position="371"/>
    </location>
</feature>
<keyword evidence="3" id="KW-1133">Transmembrane helix</keyword>
<dbReference type="SUPFAM" id="SSF81901">
    <property type="entry name" value="HCP-like"/>
    <property type="match status" value="1"/>
</dbReference>
<dbReference type="SUPFAM" id="SSF53955">
    <property type="entry name" value="Lysozyme-like"/>
    <property type="match status" value="1"/>
</dbReference>
<reference evidence="5 6" key="1">
    <citation type="submission" date="2017-04" db="EMBL/GenBank/DDBJ databases">
        <authorList>
            <person name="Afonso C.L."/>
            <person name="Miller P.J."/>
            <person name="Scott M.A."/>
            <person name="Spackman E."/>
            <person name="Goraichik I."/>
            <person name="Dimitrov K.M."/>
            <person name="Suarez D.L."/>
            <person name="Swayne D.E."/>
        </authorList>
    </citation>
    <scope>NUCLEOTIDE SEQUENCE [LARGE SCALE GENOMIC DNA]</scope>
    <source>
        <strain evidence="5 6">A2P</strain>
    </source>
</reference>
<proteinExistence type="inferred from homology"/>
<evidence type="ECO:0000259" key="4">
    <source>
        <dbReference type="Pfam" id="PF01464"/>
    </source>
</evidence>
<dbReference type="CDD" id="cd00254">
    <property type="entry name" value="LT-like"/>
    <property type="match status" value="1"/>
</dbReference>
<evidence type="ECO:0000313" key="6">
    <source>
        <dbReference type="Proteomes" id="UP000192936"/>
    </source>
</evidence>